<evidence type="ECO:0000313" key="5">
    <source>
        <dbReference type="Proteomes" id="UP000265366"/>
    </source>
</evidence>
<protein>
    <submittedName>
        <fullName evidence="4">Heparinase</fullName>
    </submittedName>
</protein>
<feature type="compositionally biased region" description="Basic and acidic residues" evidence="2">
    <location>
        <begin position="45"/>
        <end position="63"/>
    </location>
</feature>
<dbReference type="Proteomes" id="UP000265366">
    <property type="component" value="Unassembled WGS sequence"/>
</dbReference>
<dbReference type="GO" id="GO:0016829">
    <property type="term" value="F:lyase activity"/>
    <property type="evidence" value="ECO:0007669"/>
    <property type="project" value="InterPro"/>
</dbReference>
<evidence type="ECO:0000259" key="3">
    <source>
        <dbReference type="Pfam" id="PF07940"/>
    </source>
</evidence>
<feature type="domain" description="Heparinase II/III-like C-terminal" evidence="3">
    <location>
        <begin position="403"/>
        <end position="651"/>
    </location>
</feature>
<dbReference type="AlphaFoldDB" id="A0A3A1P5D3"/>
<dbReference type="OrthoDB" id="9787373at2"/>
<organism evidence="4 5">
    <name type="scientific">Aurantiacibacter xanthus</name>
    <dbReference type="NCBI Taxonomy" id="1784712"/>
    <lineage>
        <taxon>Bacteria</taxon>
        <taxon>Pseudomonadati</taxon>
        <taxon>Pseudomonadota</taxon>
        <taxon>Alphaproteobacteria</taxon>
        <taxon>Sphingomonadales</taxon>
        <taxon>Erythrobacteraceae</taxon>
        <taxon>Aurantiacibacter</taxon>
    </lineage>
</organism>
<comment type="subcellular location">
    <subcellularLocation>
        <location evidence="1">Cell envelope</location>
    </subcellularLocation>
</comment>
<name>A0A3A1P5D3_9SPHN</name>
<dbReference type="Gene3D" id="2.70.98.70">
    <property type="match status" value="1"/>
</dbReference>
<dbReference type="InterPro" id="IPR012480">
    <property type="entry name" value="Hepar_II_III_C"/>
</dbReference>
<evidence type="ECO:0000256" key="2">
    <source>
        <dbReference type="SAM" id="MobiDB-lite"/>
    </source>
</evidence>
<feature type="region of interest" description="Disordered" evidence="2">
    <location>
        <begin position="35"/>
        <end position="66"/>
    </location>
</feature>
<dbReference type="Gene3D" id="1.50.10.100">
    <property type="entry name" value="Chondroitin AC/alginate lyase"/>
    <property type="match status" value="1"/>
</dbReference>
<dbReference type="Pfam" id="PF07940">
    <property type="entry name" value="Hepar_II_III_C"/>
    <property type="match status" value="1"/>
</dbReference>
<proteinExistence type="predicted"/>
<dbReference type="InterPro" id="IPR008929">
    <property type="entry name" value="Chondroitin_lyas"/>
</dbReference>
<keyword evidence="5" id="KW-1185">Reference proteome</keyword>
<reference evidence="4 5" key="1">
    <citation type="submission" date="2018-08" db="EMBL/GenBank/DDBJ databases">
        <title>Erythrobacter zhengii sp.nov., a bacterium isolated from deep-sea sediment.</title>
        <authorList>
            <person name="Fang C."/>
            <person name="Wu Y.-H."/>
            <person name="Sun C."/>
            <person name="Wang H."/>
            <person name="Cheng H."/>
            <person name="Meng F.-X."/>
            <person name="Wang C.-S."/>
            <person name="Xu X.-W."/>
        </authorList>
    </citation>
    <scope>NUCLEOTIDE SEQUENCE [LARGE SCALE GENOMIC DNA]</scope>
    <source>
        <strain evidence="4 5">CCTCC AB 2015396</strain>
    </source>
</reference>
<dbReference type="EMBL" id="QXFM01000118">
    <property type="protein sequence ID" value="RIV82421.1"/>
    <property type="molecule type" value="Genomic_DNA"/>
</dbReference>
<accession>A0A3A1P5D3</accession>
<sequence length="657" mass="70533">MYRRRGRRAGGRFGDVQGWASAICRQHPCAEGRNSVNVRPAELSDSTRDRQARNSEAPGDKAPARAIPLRNNSSEALVSSEKPVIEPAAQRSLVVTDISAPAVTAGERLMRMAYRLGMSGPTILSPFRKPAKPRLLATVECPLDGDRVAGMALRAGHFLVYGVKAPIAQIDFSPVAKLTPPFERTVHGFSWLRDLESCGARAQCAPVAERVLAAWLDANGQSGKGAAWKVENAGLRLLAWLVHAPLVMSGQDKALRTRTLEACEETARWLDRHVGRADDRLGEVAGWCAITAAGLLLPDGKPRRLFGEAGLVRALGEMVGDDGGVLSRSPQAQMQAIAMLIDLRACYRATRRDPPSAIEAMLAMLVPPLLALMHSDGGLGSWQGAPAVSAERLASLVAASGVRTRPLRDVRGWGYQRVFAKPATLQLDASPPPLAKHARSGCASTLAFEFSYGAHRLIVNCGGAGIAGGQVPVRIEQGLRATAAHSTMVLGDANSTAVLINGKLGGGVNEVEIDRRTIELEYGTATRLEASHDGYVARFGLVHRRILTLREDGSELRGEDLLVPAGRRGKRGKVPFAIRFHLGPQVELRPSSNNRSAGLVLPDGSYWQFVSADAEIEVDESLWVDGMGHLHPVQQLVIQGLASRGGGHFAWLLKKMG</sequence>
<gene>
    <name evidence="4" type="ORF">D2V17_15335</name>
</gene>
<comment type="caution">
    <text evidence="4">The sequence shown here is derived from an EMBL/GenBank/DDBJ whole genome shotgun (WGS) entry which is preliminary data.</text>
</comment>
<dbReference type="GO" id="GO:0030313">
    <property type="term" value="C:cell envelope"/>
    <property type="evidence" value="ECO:0007669"/>
    <property type="project" value="UniProtKB-SubCell"/>
</dbReference>
<evidence type="ECO:0000313" key="4">
    <source>
        <dbReference type="EMBL" id="RIV82421.1"/>
    </source>
</evidence>
<evidence type="ECO:0000256" key="1">
    <source>
        <dbReference type="ARBA" id="ARBA00004196"/>
    </source>
</evidence>